<evidence type="ECO:0000313" key="6">
    <source>
        <dbReference type="EMBL" id="UJG40751.1"/>
    </source>
</evidence>
<keyword evidence="3" id="KW-0547">Nucleotide-binding</keyword>
<protein>
    <submittedName>
        <fullName evidence="6">ABC transporter ATP-binding protein</fullName>
    </submittedName>
</protein>
<keyword evidence="2" id="KW-0813">Transport</keyword>
<dbReference type="GO" id="GO:0016887">
    <property type="term" value="F:ATP hydrolysis activity"/>
    <property type="evidence" value="ECO:0007669"/>
    <property type="project" value="InterPro"/>
</dbReference>
<evidence type="ECO:0000256" key="1">
    <source>
        <dbReference type="ARBA" id="ARBA00005417"/>
    </source>
</evidence>
<evidence type="ECO:0000256" key="2">
    <source>
        <dbReference type="ARBA" id="ARBA00022448"/>
    </source>
</evidence>
<accession>A0A9Y1FL86</accession>
<dbReference type="PROSITE" id="PS50893">
    <property type="entry name" value="ABC_TRANSPORTER_2"/>
    <property type="match status" value="1"/>
</dbReference>
<reference evidence="6" key="1">
    <citation type="journal article" date="2022" name="Nat. Microbiol.">
        <title>Unique mobile elements and scalable gene flow at the prokaryote-eukaryote boundary revealed by circularized Asgard archaea genomes.</title>
        <authorList>
            <person name="Wu F."/>
            <person name="Speth D.R."/>
            <person name="Philosof A."/>
            <person name="Cremiere A."/>
            <person name="Narayanan A."/>
            <person name="Barco R.A."/>
            <person name="Connon S.A."/>
            <person name="Amend J.P."/>
            <person name="Antoshechkin I.A."/>
            <person name="Orphan V.J."/>
        </authorList>
    </citation>
    <scope>NUCLEOTIDE SEQUENCE</scope>
    <source>
        <strain evidence="6">PM71</strain>
    </source>
</reference>
<dbReference type="InterPro" id="IPR027417">
    <property type="entry name" value="P-loop_NTPase"/>
</dbReference>
<dbReference type="InterPro" id="IPR017871">
    <property type="entry name" value="ABC_transporter-like_CS"/>
</dbReference>
<keyword evidence="4 6" id="KW-0067">ATP-binding</keyword>
<dbReference type="EMBL" id="CP084166">
    <property type="protein sequence ID" value="UJG40751.1"/>
    <property type="molecule type" value="Genomic_DNA"/>
</dbReference>
<dbReference type="SUPFAM" id="SSF52540">
    <property type="entry name" value="P-loop containing nucleoside triphosphate hydrolases"/>
    <property type="match status" value="1"/>
</dbReference>
<evidence type="ECO:0000259" key="5">
    <source>
        <dbReference type="PROSITE" id="PS50893"/>
    </source>
</evidence>
<dbReference type="Pfam" id="PF00005">
    <property type="entry name" value="ABC_tran"/>
    <property type="match status" value="1"/>
</dbReference>
<feature type="domain" description="ABC transporter" evidence="5">
    <location>
        <begin position="5"/>
        <end position="234"/>
    </location>
</feature>
<evidence type="ECO:0000256" key="3">
    <source>
        <dbReference type="ARBA" id="ARBA00022741"/>
    </source>
</evidence>
<proteinExistence type="inferred from homology"/>
<comment type="similarity">
    <text evidence="1">Belongs to the ABC transporter superfamily.</text>
</comment>
<evidence type="ECO:0000256" key="4">
    <source>
        <dbReference type="ARBA" id="ARBA00022840"/>
    </source>
</evidence>
<sequence>MTVILQTRNLYKTYDKKVKAVQGIDLEIKNGEVFGLLGPNGAGKTTLIKMLVGILKPDKGEILFNGIKLNGTTELKGLIGYAPQELVFYPFLTVLENMQLFASLYSIKNARKRIDEILELFQLTELSKRQAEKMSGGQKRRLNIALSLLHSPQILFLDEPSSGMDPQSRNVLWESVEQLKEKEGVTILLSTHLMEVADKLSDRVAIIDHGKVLTVGTPDELKSKHASIETVEIQFAKNISPLIQEKITLQLKDKYEQLSTANDRFFIKTKNGLKAISDIMKTIESLAVLSYLQDIQLRLGTLEDVFLNLTGKELRENNFSFGGDRR</sequence>
<dbReference type="GO" id="GO:0005524">
    <property type="term" value="F:ATP binding"/>
    <property type="evidence" value="ECO:0007669"/>
    <property type="project" value="UniProtKB-KW"/>
</dbReference>
<dbReference type="Proteomes" id="UP001201020">
    <property type="component" value="Chromosome"/>
</dbReference>
<dbReference type="AlphaFoldDB" id="A0A9Y1FL86"/>
<dbReference type="Gene3D" id="3.40.50.300">
    <property type="entry name" value="P-loop containing nucleotide triphosphate hydrolases"/>
    <property type="match status" value="1"/>
</dbReference>
<dbReference type="PANTHER" id="PTHR42711">
    <property type="entry name" value="ABC TRANSPORTER ATP-BINDING PROTEIN"/>
    <property type="match status" value="1"/>
</dbReference>
<dbReference type="InterPro" id="IPR003439">
    <property type="entry name" value="ABC_transporter-like_ATP-bd"/>
</dbReference>
<dbReference type="InterPro" id="IPR003593">
    <property type="entry name" value="AAA+_ATPase"/>
</dbReference>
<dbReference type="InterPro" id="IPR050763">
    <property type="entry name" value="ABC_transporter_ATP-binding"/>
</dbReference>
<gene>
    <name evidence="6" type="ORF">K9W45_13060</name>
</gene>
<organism evidence="6">
    <name type="scientific">Candidatus Heimdallarchaeum aukensis</name>
    <dbReference type="NCBI Taxonomy" id="2876573"/>
    <lineage>
        <taxon>Archaea</taxon>
        <taxon>Promethearchaeati</taxon>
        <taxon>Candidatus Heimdallarchaeota</taxon>
        <taxon>Candidatus Heimdallarchaeia (ex Rinke et al. 2021) (nom. nud.)</taxon>
        <taxon>Candidatus Heimdallarchaeales</taxon>
        <taxon>Candidatus Heimdallarchaeaceae</taxon>
        <taxon>Candidatus Heimdallarchaeum</taxon>
    </lineage>
</organism>
<dbReference type="PROSITE" id="PS00211">
    <property type="entry name" value="ABC_TRANSPORTER_1"/>
    <property type="match status" value="1"/>
</dbReference>
<name>A0A9Y1FL86_9ARCH</name>
<dbReference type="SMART" id="SM00382">
    <property type="entry name" value="AAA"/>
    <property type="match status" value="1"/>
</dbReference>
<dbReference type="PANTHER" id="PTHR42711:SF5">
    <property type="entry name" value="ABC TRANSPORTER ATP-BINDING PROTEIN NATA"/>
    <property type="match status" value="1"/>
</dbReference>